<evidence type="ECO:0000256" key="6">
    <source>
        <dbReference type="ARBA" id="ARBA00022737"/>
    </source>
</evidence>
<evidence type="ECO:0000256" key="14">
    <source>
        <dbReference type="SAM" id="MobiDB-lite"/>
    </source>
</evidence>
<keyword evidence="9" id="KW-0832">Ubl conjugation</keyword>
<evidence type="ECO:0000256" key="1">
    <source>
        <dbReference type="ARBA" id="ARBA00004123"/>
    </source>
</evidence>
<dbReference type="GO" id="GO:0017124">
    <property type="term" value="F:SH3 domain binding"/>
    <property type="evidence" value="ECO:0007669"/>
    <property type="project" value="UniProtKB-KW"/>
</dbReference>
<reference evidence="15" key="1">
    <citation type="submission" date="2025-08" db="UniProtKB">
        <authorList>
            <consortium name="Ensembl"/>
        </authorList>
    </citation>
    <scope>IDENTIFICATION</scope>
</reference>
<dbReference type="PANTHER" id="PTHR10418">
    <property type="entry name" value="SECURIN-3"/>
    <property type="match status" value="1"/>
</dbReference>
<dbReference type="GO" id="GO:0005634">
    <property type="term" value="C:nucleus"/>
    <property type="evidence" value="ECO:0007669"/>
    <property type="project" value="UniProtKB-SubCell"/>
</dbReference>
<dbReference type="AlphaFoldDB" id="A0A669PR47"/>
<evidence type="ECO:0000256" key="4">
    <source>
        <dbReference type="ARBA" id="ARBA00022490"/>
    </source>
</evidence>
<evidence type="ECO:0000256" key="12">
    <source>
        <dbReference type="ARBA" id="ARBA00023306"/>
    </source>
</evidence>
<proteinExistence type="inferred from homology"/>
<sequence length="243" mass="26632">MGGAEGLERLVAEGAVCTFLCLCSEPLSPALSSLSRPVRLSSQGGLISPEMSTLIFVDKENGEVGATKNQLRRPSVSSKVLSERTQVSTPLPKKTIRTPATSHSVRKALGNVNRTVGVTSKKEQMKDKSQPCSAKKVAEKTAGLESWDAVGDEAYPEIENMFPFDPLDFESFEVSEEHRLSNIKLYGVPLMIHSSTCDKPVNITSSPVKLEKMPWESDLLQPPTDFISTLDDIIDMPPMNYDF</sequence>
<gene>
    <name evidence="15" type="primary">PTTG1</name>
</gene>
<keyword evidence="6" id="KW-0677">Repeat</keyword>
<feature type="compositionally biased region" description="Polar residues" evidence="14">
    <location>
        <begin position="75"/>
        <end position="89"/>
    </location>
</feature>
<keyword evidence="16" id="KW-1185">Reference proteome</keyword>
<feature type="compositionally biased region" description="Basic and acidic residues" evidence="14">
    <location>
        <begin position="120"/>
        <end position="129"/>
    </location>
</feature>
<dbReference type="PANTHER" id="PTHR10418:SF2">
    <property type="entry name" value="SECURIN"/>
    <property type="match status" value="1"/>
</dbReference>
<feature type="region of interest" description="Disordered" evidence="14">
    <location>
        <begin position="118"/>
        <end position="137"/>
    </location>
</feature>
<keyword evidence="10" id="KW-0729">SH3-binding</keyword>
<evidence type="ECO:0000313" key="15">
    <source>
        <dbReference type="Ensembl" id="ENSPCLP00000010719.1"/>
    </source>
</evidence>
<accession>A0A669PR47</accession>
<evidence type="ECO:0000256" key="10">
    <source>
        <dbReference type="ARBA" id="ARBA00023036"/>
    </source>
</evidence>
<evidence type="ECO:0000256" key="13">
    <source>
        <dbReference type="ARBA" id="ARBA00039185"/>
    </source>
</evidence>
<keyword evidence="8" id="KW-0159">Chromosome partition</keyword>
<keyword evidence="11" id="KW-0539">Nucleus</keyword>
<dbReference type="OMA" id="PPVCYDF"/>
<evidence type="ECO:0000256" key="3">
    <source>
        <dbReference type="ARBA" id="ARBA00009264"/>
    </source>
</evidence>
<evidence type="ECO:0000256" key="11">
    <source>
        <dbReference type="ARBA" id="ARBA00023242"/>
    </source>
</evidence>
<evidence type="ECO:0000256" key="5">
    <source>
        <dbReference type="ARBA" id="ARBA00022618"/>
    </source>
</evidence>
<dbReference type="GO" id="GO:0051301">
    <property type="term" value="P:cell division"/>
    <property type="evidence" value="ECO:0007669"/>
    <property type="project" value="UniProtKB-KW"/>
</dbReference>
<dbReference type="CTD" id="9232"/>
<feature type="region of interest" description="Disordered" evidence="14">
    <location>
        <begin position="68"/>
        <end position="99"/>
    </location>
</feature>
<dbReference type="InterPro" id="IPR006940">
    <property type="entry name" value="Securin_separation_inhibitor"/>
</dbReference>
<dbReference type="OrthoDB" id="9905975at2759"/>
<dbReference type="RefSeq" id="XP_031453906.1">
    <property type="nucleotide sequence ID" value="XM_031598046.1"/>
</dbReference>
<dbReference type="GO" id="GO:0051276">
    <property type="term" value="P:chromosome organization"/>
    <property type="evidence" value="ECO:0007669"/>
    <property type="project" value="InterPro"/>
</dbReference>
<dbReference type="Proteomes" id="UP000472261">
    <property type="component" value="Unplaced"/>
</dbReference>
<dbReference type="GO" id="GO:0005737">
    <property type="term" value="C:cytoplasm"/>
    <property type="evidence" value="ECO:0007669"/>
    <property type="project" value="UniProtKB-SubCell"/>
</dbReference>
<keyword evidence="5" id="KW-0132">Cell division</keyword>
<evidence type="ECO:0000313" key="16">
    <source>
        <dbReference type="Proteomes" id="UP000472261"/>
    </source>
</evidence>
<comment type="subcellular location">
    <subcellularLocation>
        <location evidence="2">Cytoplasm</location>
    </subcellularLocation>
    <subcellularLocation>
        <location evidence="1">Nucleus</location>
    </subcellularLocation>
</comment>
<protein>
    <recommendedName>
        <fullName evidence="13">Securin</fullName>
    </recommendedName>
</protein>
<name>A0A669PR47_PHACC</name>
<evidence type="ECO:0000256" key="2">
    <source>
        <dbReference type="ARBA" id="ARBA00004496"/>
    </source>
</evidence>
<dbReference type="KEGG" id="pcoc:116232004"/>
<evidence type="ECO:0000256" key="8">
    <source>
        <dbReference type="ARBA" id="ARBA00022829"/>
    </source>
</evidence>
<keyword evidence="7" id="KW-0498">Mitosis</keyword>
<evidence type="ECO:0000256" key="7">
    <source>
        <dbReference type="ARBA" id="ARBA00022776"/>
    </source>
</evidence>
<comment type="similarity">
    <text evidence="3">Belongs to the securin family.</text>
</comment>
<dbReference type="GO" id="GO:0045143">
    <property type="term" value="P:homologous chromosome segregation"/>
    <property type="evidence" value="ECO:0007669"/>
    <property type="project" value="TreeGrafter"/>
</dbReference>
<keyword evidence="4" id="KW-0963">Cytoplasm</keyword>
<keyword evidence="12" id="KW-0131">Cell cycle</keyword>
<dbReference type="Pfam" id="PF04856">
    <property type="entry name" value="Securin"/>
    <property type="match status" value="1"/>
</dbReference>
<organism evidence="15 16">
    <name type="scientific">Phasianus colchicus</name>
    <name type="common">Common pheasant</name>
    <dbReference type="NCBI Taxonomy" id="9054"/>
    <lineage>
        <taxon>Eukaryota</taxon>
        <taxon>Metazoa</taxon>
        <taxon>Chordata</taxon>
        <taxon>Craniata</taxon>
        <taxon>Vertebrata</taxon>
        <taxon>Euteleostomi</taxon>
        <taxon>Archelosauria</taxon>
        <taxon>Archosauria</taxon>
        <taxon>Dinosauria</taxon>
        <taxon>Saurischia</taxon>
        <taxon>Theropoda</taxon>
        <taxon>Coelurosauria</taxon>
        <taxon>Aves</taxon>
        <taxon>Neognathae</taxon>
        <taxon>Galloanserae</taxon>
        <taxon>Galliformes</taxon>
        <taxon>Phasianidae</taxon>
        <taxon>Phasianinae</taxon>
        <taxon>Phasianus</taxon>
    </lineage>
</organism>
<dbReference type="GeneID" id="116232004"/>
<evidence type="ECO:0000256" key="9">
    <source>
        <dbReference type="ARBA" id="ARBA00022843"/>
    </source>
</evidence>
<reference evidence="15" key="2">
    <citation type="submission" date="2025-09" db="UniProtKB">
        <authorList>
            <consortium name="Ensembl"/>
        </authorList>
    </citation>
    <scope>IDENTIFICATION</scope>
</reference>
<dbReference type="Ensembl" id="ENSPCLT00000014456.1">
    <property type="protein sequence ID" value="ENSPCLP00000010719.1"/>
    <property type="gene ID" value="ENSPCLG00000008850.1"/>
</dbReference>